<dbReference type="EMBL" id="GEDC01014729">
    <property type="protein sequence ID" value="JAS22569.1"/>
    <property type="molecule type" value="Transcribed_RNA"/>
</dbReference>
<organism evidence="4">
    <name type="scientific">Clastoptera arizonana</name>
    <name type="common">Arizona spittle bug</name>
    <dbReference type="NCBI Taxonomy" id="38151"/>
    <lineage>
        <taxon>Eukaryota</taxon>
        <taxon>Metazoa</taxon>
        <taxon>Ecdysozoa</taxon>
        <taxon>Arthropoda</taxon>
        <taxon>Hexapoda</taxon>
        <taxon>Insecta</taxon>
        <taxon>Pterygota</taxon>
        <taxon>Neoptera</taxon>
        <taxon>Paraneoptera</taxon>
        <taxon>Hemiptera</taxon>
        <taxon>Auchenorrhyncha</taxon>
        <taxon>Cercopoidea</taxon>
        <taxon>Clastopteridae</taxon>
        <taxon>Clastoptera</taxon>
    </lineage>
</organism>
<dbReference type="InterPro" id="IPR058883">
    <property type="entry name" value="DZIP1_dom"/>
</dbReference>
<feature type="region of interest" description="Disordered" evidence="1">
    <location>
        <begin position="329"/>
        <end position="351"/>
    </location>
</feature>
<feature type="domain" description="Cilium assembly protein DZIP1" evidence="2">
    <location>
        <begin position="383"/>
        <end position="454"/>
    </location>
</feature>
<name>A0A1B6DKR7_9HEMI</name>
<dbReference type="AlphaFoldDB" id="A0A1B6DKR7"/>
<dbReference type="EMBL" id="GEDC01011031">
    <property type="protein sequence ID" value="JAS26267.1"/>
    <property type="molecule type" value="Transcribed_RNA"/>
</dbReference>
<evidence type="ECO:0000313" key="3">
    <source>
        <dbReference type="EMBL" id="JAS22569.1"/>
    </source>
</evidence>
<sequence>MEMQVTNKGTEPAGINYQDEIRGLKDMFYSELQKLKDSKTIDFVQEKLTENNSLEKVHVHPKDIVTLSQLELQNYVKNDSYWEEKFEAREAVWKARLSALDQAHKKEMRNLEEKFKCSYKEGESLKIILDKRLQKSTKINYFENKEIKLMDSNVSGETSGENINPDEHIEKSKNTKELDNERLKPVENVEISVQIKDKDSDRKVLSDILTPIPTQMPTKRTLVHQKTFSEPVNQNCIVNFSINKNDIVHDLTLLQDTKSYFDNNQANNNTVEKNEPEIIGFDHTNSKISTTNNVTENLIEESVDSTICINNKQNSTSNKFIESPSVYSANSTNSVYSSESDSETTQDESERHFLEDKNVLQKNVGLQSIPSMGEILASNPEILTELRCDLTSLLERRLKELGIDSKWLGIPKKTYQMKMAVLKHHQNITAKRFIGYSTLRDMLIQTLNDRCLNKSEKVETNLKEDRRSGLYSKTGGKWSQSGLSTRFTLNDSLKPFNNEFYVESNSLQHCSLIPESKPQDSVIIPKYRYGNVGEKTFKELSQFENEDLPDLKEEIIDFKNSTIDMDVSLVRTRSEFILSSSDKEDENSPLSMNHSQQICKSALRSSSSTGNLTKKKVVFLDELFSGDKRSFSDDKLNFSSSDCVTPKNSATSLDKINFNHNLHEEPQNPVNLNTTFTLQLPKLPSPASSLTSIGSSLLDISPTVDKNIKANASDKFDLELSLVDIEENLRSD</sequence>
<protein>
    <recommendedName>
        <fullName evidence="2">Cilium assembly protein DZIP1 domain-containing protein</fullName>
    </recommendedName>
</protein>
<dbReference type="Pfam" id="PF25977">
    <property type="entry name" value="DZIP1"/>
    <property type="match status" value="1"/>
</dbReference>
<accession>A0A1B6DKR7</accession>
<evidence type="ECO:0000256" key="1">
    <source>
        <dbReference type="SAM" id="MobiDB-lite"/>
    </source>
</evidence>
<evidence type="ECO:0000259" key="2">
    <source>
        <dbReference type="Pfam" id="PF25977"/>
    </source>
</evidence>
<proteinExistence type="predicted"/>
<gene>
    <name evidence="3" type="ORF">g.29610</name>
    <name evidence="4" type="ORF">g.29612</name>
</gene>
<reference evidence="4" key="1">
    <citation type="submission" date="2015-12" db="EMBL/GenBank/DDBJ databases">
        <title>De novo transcriptome assembly of four potential Pierce s Disease insect vectors from Arizona vineyards.</title>
        <authorList>
            <person name="Tassone E.E."/>
        </authorList>
    </citation>
    <scope>NUCLEOTIDE SEQUENCE</scope>
</reference>
<evidence type="ECO:0000313" key="4">
    <source>
        <dbReference type="EMBL" id="JAS26267.1"/>
    </source>
</evidence>